<reference evidence="6 7" key="1">
    <citation type="journal article" date="2018" name="G3 (Bethesda)">
        <title>Phylogenetic and Phylogenomic Definition of Rhizopus Species.</title>
        <authorList>
            <person name="Gryganskyi A.P."/>
            <person name="Golan J."/>
            <person name="Dolatabadi S."/>
            <person name="Mondo S."/>
            <person name="Robb S."/>
            <person name="Idnurm A."/>
            <person name="Muszewska A."/>
            <person name="Steczkiewicz K."/>
            <person name="Masonjones S."/>
            <person name="Liao H.L."/>
            <person name="Gajdeczka M.T."/>
            <person name="Anike F."/>
            <person name="Vuek A."/>
            <person name="Anishchenko I.M."/>
            <person name="Voigt K."/>
            <person name="de Hoog G.S."/>
            <person name="Smith M.E."/>
            <person name="Heitman J."/>
            <person name="Vilgalys R."/>
            <person name="Stajich J.E."/>
        </authorList>
    </citation>
    <scope>NUCLEOTIDE SEQUENCE [LARGE SCALE GENOMIC DNA]</scope>
    <source>
        <strain evidence="6 7">LSU 92-RS-03</strain>
    </source>
</reference>
<protein>
    <submittedName>
        <fullName evidence="6">40S ribosomal protein S6</fullName>
    </submittedName>
</protein>
<dbReference type="InterPro" id="IPR020924">
    <property type="entry name" value="Ribosomal_eS6_arc"/>
</dbReference>
<dbReference type="OrthoDB" id="185175at2759"/>
<evidence type="ECO:0000256" key="1">
    <source>
        <dbReference type="ARBA" id="ARBA00009312"/>
    </source>
</evidence>
<dbReference type="SMART" id="SM01405">
    <property type="entry name" value="Ribosomal_S6e"/>
    <property type="match status" value="1"/>
</dbReference>
<keyword evidence="7" id="KW-1185">Reference proteome</keyword>
<dbReference type="SUPFAM" id="SSF48350">
    <property type="entry name" value="GTPase activation domain, GAP"/>
    <property type="match status" value="1"/>
</dbReference>
<dbReference type="InterPro" id="IPR000198">
    <property type="entry name" value="RhoGAP_dom"/>
</dbReference>
<dbReference type="GO" id="GO:1990904">
    <property type="term" value="C:ribonucleoprotein complex"/>
    <property type="evidence" value="ECO:0007669"/>
    <property type="project" value="UniProtKB-KW"/>
</dbReference>
<dbReference type="HAMAP" id="MF_00512">
    <property type="entry name" value="Ribosomal_eS6"/>
    <property type="match status" value="1"/>
</dbReference>
<sequence length="554" mass="62629">MRPSSTTSDSSMSEAFSDYETEGTKSTNNNNNNSSQQFFAKLVRDTRSKVEQKTLEINATVQEKLPEWKSRGALYSTKAREASIEWSKKGKEAVDRWKKDRYEGQLTTYRPLQLPSENQVFGMPLEVAVTLTKLNRDDLVPGVFKRCIDYLNVVGIYETGIYRIPGSTLTVNKLRDELNEGIAVDFMETRPDPHVVGTLLKMYLRELPEPVIPLELSASWKKEDPDIIRSARSIMTKLPIYNLCLLQMLCQHLKRVADNERDTKMTVSNLTLVFIPTLNIDRALFQCIVERYQQVFETEDKPAGPVITTPPPLPQKPRNLFMDTQCKPKTSKKVVHSKTMSDTGMYLNKNPLLSSSSKTPPPKPSRTSLSPNLNQTSRQPPPLPPSKPRSKSVSSIRSKLIFSPTQEQELEDPVWSQRGRVEALNIANPATGCQKLIDIEDERRLRGFYDKRMAQEVSGDSLGDEFKGYVFRVTGGNDKQGFPMKQGVLLPHRVRLLMSKGHSCYRPRRTGERKRKSVRGCIVGSDLAVLSLVVVKQGEQEIPGLTDTTVPKRL</sequence>
<dbReference type="GO" id="GO:0006412">
    <property type="term" value="P:translation"/>
    <property type="evidence" value="ECO:0007669"/>
    <property type="project" value="InterPro"/>
</dbReference>
<feature type="domain" description="Rho-GAP" evidence="5">
    <location>
        <begin position="129"/>
        <end position="307"/>
    </location>
</feature>
<evidence type="ECO:0000259" key="5">
    <source>
        <dbReference type="PROSITE" id="PS50238"/>
    </source>
</evidence>
<dbReference type="PROSITE" id="PS50238">
    <property type="entry name" value="RHOGAP"/>
    <property type="match status" value="1"/>
</dbReference>
<dbReference type="STRING" id="4846.A0A367J5S9"/>
<dbReference type="InterPro" id="IPR008936">
    <property type="entry name" value="Rho_GTPase_activation_prot"/>
</dbReference>
<feature type="region of interest" description="Disordered" evidence="4">
    <location>
        <begin position="1"/>
        <end position="35"/>
    </location>
</feature>
<dbReference type="SMART" id="SM00324">
    <property type="entry name" value="RhoGAP"/>
    <property type="match status" value="1"/>
</dbReference>
<dbReference type="GO" id="GO:0003735">
    <property type="term" value="F:structural constituent of ribosome"/>
    <property type="evidence" value="ECO:0007669"/>
    <property type="project" value="InterPro"/>
</dbReference>
<dbReference type="PANTHER" id="PTHR11502">
    <property type="entry name" value="40S RIBOSOMAL PROTEIN S6"/>
    <property type="match status" value="1"/>
</dbReference>
<accession>A0A367J5S9</accession>
<dbReference type="EMBL" id="PJQM01004213">
    <property type="protein sequence ID" value="RCH85280.1"/>
    <property type="molecule type" value="Genomic_DNA"/>
</dbReference>
<comment type="caution">
    <text evidence="6">The sequence shown here is derived from an EMBL/GenBank/DDBJ whole genome shotgun (WGS) entry which is preliminary data.</text>
</comment>
<organism evidence="6 7">
    <name type="scientific">Rhizopus stolonifer</name>
    <name type="common">Rhizopus nigricans</name>
    <dbReference type="NCBI Taxonomy" id="4846"/>
    <lineage>
        <taxon>Eukaryota</taxon>
        <taxon>Fungi</taxon>
        <taxon>Fungi incertae sedis</taxon>
        <taxon>Mucoromycota</taxon>
        <taxon>Mucoromycotina</taxon>
        <taxon>Mucoromycetes</taxon>
        <taxon>Mucorales</taxon>
        <taxon>Mucorineae</taxon>
        <taxon>Rhizopodaceae</taxon>
        <taxon>Rhizopus</taxon>
    </lineage>
</organism>
<name>A0A367J5S9_RHIST</name>
<feature type="region of interest" description="Disordered" evidence="4">
    <location>
        <begin position="301"/>
        <end position="396"/>
    </location>
</feature>
<keyword evidence="3" id="KW-0687">Ribonucleoprotein</keyword>
<dbReference type="CDD" id="cd00159">
    <property type="entry name" value="RhoGAP"/>
    <property type="match status" value="1"/>
</dbReference>
<dbReference type="InterPro" id="IPR018282">
    <property type="entry name" value="Ribosomal_eS6_CS"/>
</dbReference>
<dbReference type="InterPro" id="IPR001377">
    <property type="entry name" value="Ribosomal_eS6"/>
</dbReference>
<proteinExistence type="inferred from homology"/>
<dbReference type="PROSITE" id="PS00578">
    <property type="entry name" value="RIBOSOMAL_S6E"/>
    <property type="match status" value="1"/>
</dbReference>
<dbReference type="Pfam" id="PF01092">
    <property type="entry name" value="Ribosomal_S6e"/>
    <property type="match status" value="1"/>
</dbReference>
<dbReference type="Gene3D" id="1.10.555.10">
    <property type="entry name" value="Rho GTPase activation protein"/>
    <property type="match status" value="1"/>
</dbReference>
<dbReference type="Pfam" id="PF00620">
    <property type="entry name" value="RhoGAP"/>
    <property type="match status" value="1"/>
</dbReference>
<dbReference type="AlphaFoldDB" id="A0A367J5S9"/>
<feature type="compositionally biased region" description="Low complexity" evidence="4">
    <location>
        <begin position="1"/>
        <end position="13"/>
    </location>
</feature>
<dbReference type="GO" id="GO:0007165">
    <property type="term" value="P:signal transduction"/>
    <property type="evidence" value="ECO:0007669"/>
    <property type="project" value="InterPro"/>
</dbReference>
<comment type="similarity">
    <text evidence="1">Belongs to the eukaryotic ribosomal protein eS6 family.</text>
</comment>
<dbReference type="GO" id="GO:0005840">
    <property type="term" value="C:ribosome"/>
    <property type="evidence" value="ECO:0007669"/>
    <property type="project" value="UniProtKB-KW"/>
</dbReference>
<evidence type="ECO:0000256" key="2">
    <source>
        <dbReference type="ARBA" id="ARBA00022980"/>
    </source>
</evidence>
<evidence type="ECO:0000313" key="7">
    <source>
        <dbReference type="Proteomes" id="UP000253551"/>
    </source>
</evidence>
<keyword evidence="2 6" id="KW-0689">Ribosomal protein</keyword>
<feature type="non-terminal residue" evidence="6">
    <location>
        <position position="554"/>
    </location>
</feature>
<evidence type="ECO:0000256" key="4">
    <source>
        <dbReference type="SAM" id="MobiDB-lite"/>
    </source>
</evidence>
<evidence type="ECO:0000313" key="6">
    <source>
        <dbReference type="EMBL" id="RCH85280.1"/>
    </source>
</evidence>
<gene>
    <name evidence="6" type="primary">RPS6_2</name>
    <name evidence="6" type="ORF">CU098_000593</name>
</gene>
<evidence type="ECO:0000256" key="3">
    <source>
        <dbReference type="ARBA" id="ARBA00023274"/>
    </source>
</evidence>
<dbReference type="Proteomes" id="UP000253551">
    <property type="component" value="Unassembled WGS sequence"/>
</dbReference>